<reference evidence="4" key="1">
    <citation type="submission" date="2011-01" db="EMBL/GenBank/DDBJ databases">
        <title>Complete sequence of chromosome of Acidobacterium sp. MP5ACTX9.</title>
        <authorList>
            <consortium name="US DOE Joint Genome Institute"/>
            <person name="Lucas S."/>
            <person name="Copeland A."/>
            <person name="Lapidus A."/>
            <person name="Cheng J.-F."/>
            <person name="Goodwin L."/>
            <person name="Pitluck S."/>
            <person name="Teshima H."/>
            <person name="Detter J.C."/>
            <person name="Han C."/>
            <person name="Tapia R."/>
            <person name="Land M."/>
            <person name="Hauser L."/>
            <person name="Kyrpides N."/>
            <person name="Ivanova N."/>
            <person name="Ovchinnikova G."/>
            <person name="Pagani I."/>
            <person name="Rawat S.R."/>
            <person name="Mannisto M."/>
            <person name="Haggblom M.M."/>
            <person name="Woyke T."/>
        </authorList>
    </citation>
    <scope>NUCLEOTIDE SEQUENCE [LARGE SCALE GENOMIC DNA]</scope>
    <source>
        <strain evidence="4">MP5ACTX9</strain>
    </source>
</reference>
<organism evidence="4">
    <name type="scientific">Granulicella tundricola (strain ATCC BAA-1859 / DSM 23138 / MP5ACTX9)</name>
    <dbReference type="NCBI Taxonomy" id="1198114"/>
    <lineage>
        <taxon>Bacteria</taxon>
        <taxon>Pseudomonadati</taxon>
        <taxon>Acidobacteriota</taxon>
        <taxon>Terriglobia</taxon>
        <taxon>Terriglobales</taxon>
        <taxon>Acidobacteriaceae</taxon>
        <taxon>Granulicella</taxon>
    </lineage>
</organism>
<dbReference type="PANTHER" id="PTHR30570:SF6">
    <property type="entry name" value="PHOSPHATE-BINDING PROTEIN PSTS"/>
    <property type="match status" value="1"/>
</dbReference>
<dbReference type="SUPFAM" id="SSF53850">
    <property type="entry name" value="Periplasmic binding protein-like II"/>
    <property type="match status" value="1"/>
</dbReference>
<dbReference type="EMBL" id="CP002480">
    <property type="protein sequence ID" value="ADW67585.1"/>
    <property type="molecule type" value="Genomic_DNA"/>
</dbReference>
<keyword evidence="4" id="KW-1185">Reference proteome</keyword>
<proteinExistence type="predicted"/>
<evidence type="ECO:0000313" key="3">
    <source>
        <dbReference type="EMBL" id="ADW67585.1"/>
    </source>
</evidence>
<feature type="domain" description="PBP" evidence="2">
    <location>
        <begin position="82"/>
        <end position="348"/>
    </location>
</feature>
<dbReference type="KEGG" id="acm:AciX9_0513"/>
<evidence type="ECO:0000256" key="1">
    <source>
        <dbReference type="ARBA" id="ARBA00022729"/>
    </source>
</evidence>
<keyword evidence="1" id="KW-0732">Signal</keyword>
<gene>
    <name evidence="3" type="ordered locus">AciX9_0513</name>
</gene>
<dbReference type="Pfam" id="PF12849">
    <property type="entry name" value="PBP_like_2"/>
    <property type="match status" value="1"/>
</dbReference>
<accession>E8WYI7</accession>
<dbReference type="PaxDb" id="1198114-AciX9_0513"/>
<sequence>MAHDRCKQPMPLHLRISRNLGTLILEGAIAFCSASLLAQAPLPSEPELKALAGLPHYAPPQQIAGTIRVWGHGAPGLDFMGMLFKAWVDGFAKFQPNIKFEYDMYGTASAMGALYAGKGDIAILGQEIYPFETVAFNRVKHYSPTEIEIATGSVDVRNFDFAIGTFVNSKNPLTRLTLPQLNRIFAFQDTPAENIVTWGQLGLTGDWADKPIHLYGWHQDDVFSTFVQFRALDGNHRWRCEMKQYRHIHNADGTIYDSGQQILDDLAKDPYGMALSNVRYLKGIARDATKPLALARNADGPYYEATKATLIDRQYPLGRIIPAEIDRKPGRPVDPAVKEFLTYLLSREGQGEIVRNGKYLPMQPAIASRQLEKLQ</sequence>
<dbReference type="eggNOG" id="COG0226">
    <property type="taxonomic scope" value="Bacteria"/>
</dbReference>
<dbReference type="InterPro" id="IPR024370">
    <property type="entry name" value="PBP_domain"/>
</dbReference>
<dbReference type="PANTHER" id="PTHR30570">
    <property type="entry name" value="PERIPLASMIC PHOSPHATE BINDING COMPONENT OF PHOSPHATE ABC TRANSPORTER"/>
    <property type="match status" value="1"/>
</dbReference>
<name>E8WYI7_GRATM</name>
<dbReference type="STRING" id="1198114.AciX9_0513"/>
<evidence type="ECO:0000259" key="2">
    <source>
        <dbReference type="Pfam" id="PF12849"/>
    </source>
</evidence>
<protein>
    <recommendedName>
        <fullName evidence="2">PBP domain-containing protein</fullName>
    </recommendedName>
</protein>
<dbReference type="AlphaFoldDB" id="E8WYI7"/>
<dbReference type="Gene3D" id="3.40.190.10">
    <property type="entry name" value="Periplasmic binding protein-like II"/>
    <property type="match status" value="2"/>
</dbReference>
<dbReference type="InterPro" id="IPR050811">
    <property type="entry name" value="Phosphate_ABC_transporter"/>
</dbReference>
<dbReference type="HOGENOM" id="CLU_026228_6_0_0"/>
<evidence type="ECO:0000313" key="4">
    <source>
        <dbReference type="Proteomes" id="UP000000343"/>
    </source>
</evidence>
<dbReference type="Proteomes" id="UP000000343">
    <property type="component" value="Chromosome"/>
</dbReference>